<protein>
    <recommendedName>
        <fullName evidence="5">Secreted protein</fullName>
    </recommendedName>
</protein>
<sequence length="228" mass="27285">MKTRKMRLIALMITLAAVMTGVHAEAQRRETGTQRNTLKKEVRQAKKTKRFNDNAYQQVDRNKQLKSSSREYRSSNSASGLNRNRGQVRSDRDYQPKGKAHWSKSAKSSKYSKKQWNSYYKHNRKYAYHHPQYGHVYKRFHINPVRIHHHAHGDYYFYGGHYYRHHHGIGYVRIEIPRHMVFSHLPFQCELVRVGPQVYYRYGDMYFERYAHGYRLAPTVSIQFSAHF</sequence>
<feature type="region of interest" description="Disordered" evidence="1">
    <location>
        <begin position="26"/>
        <end position="51"/>
    </location>
</feature>
<evidence type="ECO:0000256" key="1">
    <source>
        <dbReference type="SAM" id="MobiDB-lite"/>
    </source>
</evidence>
<feature type="chain" id="PRO_5005591236" description="Secreted protein" evidence="2">
    <location>
        <begin position="25"/>
        <end position="228"/>
    </location>
</feature>
<proteinExistence type="predicted"/>
<reference evidence="4" key="1">
    <citation type="submission" date="2015-07" db="EMBL/GenBank/DDBJ databases">
        <title>Genome sequencing of Sunxiuqinia dokdonensis strain SK.</title>
        <authorList>
            <person name="Ahn S."/>
            <person name="Kim B.-C."/>
        </authorList>
    </citation>
    <scope>NUCLEOTIDE SEQUENCE [LARGE SCALE GENOMIC DNA]</scope>
    <source>
        <strain evidence="4">SK</strain>
    </source>
</reference>
<dbReference type="Proteomes" id="UP000036958">
    <property type="component" value="Unassembled WGS sequence"/>
</dbReference>
<dbReference type="STRING" id="1409788.NC99_22220"/>
<evidence type="ECO:0000313" key="4">
    <source>
        <dbReference type="Proteomes" id="UP000036958"/>
    </source>
</evidence>
<dbReference type="EMBL" id="LGIA01000150">
    <property type="protein sequence ID" value="KOH44910.1"/>
    <property type="molecule type" value="Genomic_DNA"/>
</dbReference>
<feature type="compositionally biased region" description="Basic and acidic residues" evidence="1">
    <location>
        <begin position="26"/>
        <end position="44"/>
    </location>
</feature>
<comment type="caution">
    <text evidence="3">The sequence shown here is derived from an EMBL/GenBank/DDBJ whole genome shotgun (WGS) entry which is preliminary data.</text>
</comment>
<feature type="compositionally biased region" description="Basic and acidic residues" evidence="1">
    <location>
        <begin position="63"/>
        <end position="73"/>
    </location>
</feature>
<dbReference type="AlphaFoldDB" id="A0A0L8V8U7"/>
<gene>
    <name evidence="3" type="ORF">NC99_22220</name>
</gene>
<organism evidence="3 4">
    <name type="scientific">Sunxiuqinia dokdonensis</name>
    <dbReference type="NCBI Taxonomy" id="1409788"/>
    <lineage>
        <taxon>Bacteria</taxon>
        <taxon>Pseudomonadati</taxon>
        <taxon>Bacteroidota</taxon>
        <taxon>Bacteroidia</taxon>
        <taxon>Marinilabiliales</taxon>
        <taxon>Prolixibacteraceae</taxon>
        <taxon>Sunxiuqinia</taxon>
    </lineage>
</organism>
<evidence type="ECO:0008006" key="5">
    <source>
        <dbReference type="Google" id="ProtNLM"/>
    </source>
</evidence>
<name>A0A0L8V8U7_9BACT</name>
<evidence type="ECO:0000256" key="2">
    <source>
        <dbReference type="SAM" id="SignalP"/>
    </source>
</evidence>
<feature type="signal peptide" evidence="2">
    <location>
        <begin position="1"/>
        <end position="24"/>
    </location>
</feature>
<keyword evidence="4" id="KW-1185">Reference proteome</keyword>
<feature type="region of interest" description="Disordered" evidence="1">
    <location>
        <begin position="63"/>
        <end position="109"/>
    </location>
</feature>
<dbReference type="OrthoDB" id="1122251at2"/>
<dbReference type="RefSeq" id="WP_053183272.1">
    <property type="nucleotide sequence ID" value="NZ_LGIA01000150.1"/>
</dbReference>
<accession>A0A0L8V8U7</accession>
<evidence type="ECO:0000313" key="3">
    <source>
        <dbReference type="EMBL" id="KOH44910.1"/>
    </source>
</evidence>
<keyword evidence="2" id="KW-0732">Signal</keyword>